<sequence>MNKRKILFLGEVYRADAQTWINGLKEFGDFDIVSYELKGEGGGWKKIFRFLEFLFIGPLQVRKKIKQEKPDMVIAERTTSYGYLAAVSGVHPVAVAQQGVTDLFPVGSILIPLKKRLQRKAFTNADVLHAWGPVMAEHMQRVGTDMQKVMVMPKGIDLRKFQFTTIAQKQQQPVRVIVTRSLTWVYCHKVIFDAAATIKKAGIALEWLIVGDGVMRQELEAYVTALGLQQEVKFLGRIHNHDLPLYLASSTFYVSMPMTEGVSASLFEAMAAGCYPLVTDLPGNRYWVRNGDNGQLIPVNDSASLANKISTLYHQPEVLSKAVNDNRAFIESYANYEVNMKKIADKYHQLIDQYSGK</sequence>
<dbReference type="Pfam" id="PF00534">
    <property type="entry name" value="Glycos_transf_1"/>
    <property type="match status" value="1"/>
</dbReference>
<keyword evidence="2" id="KW-0808">Transferase</keyword>
<dbReference type="SUPFAM" id="SSF53756">
    <property type="entry name" value="UDP-Glycosyltransferase/glycogen phosphorylase"/>
    <property type="match status" value="1"/>
</dbReference>
<reference evidence="2 3" key="1">
    <citation type="submission" date="2019-11" db="EMBL/GenBank/DDBJ databases">
        <authorList>
            <person name="Im W.T."/>
        </authorList>
    </citation>
    <scope>NUCLEOTIDE SEQUENCE [LARGE SCALE GENOMIC DNA]</scope>
    <source>
        <strain evidence="2 3">SB-02</strain>
    </source>
</reference>
<dbReference type="EMBL" id="CP046566">
    <property type="protein sequence ID" value="QGW30060.1"/>
    <property type="molecule type" value="Genomic_DNA"/>
</dbReference>
<dbReference type="Gene3D" id="3.40.50.2000">
    <property type="entry name" value="Glycogen Phosphorylase B"/>
    <property type="match status" value="2"/>
</dbReference>
<evidence type="ECO:0000313" key="2">
    <source>
        <dbReference type="EMBL" id="QGW30060.1"/>
    </source>
</evidence>
<evidence type="ECO:0000259" key="1">
    <source>
        <dbReference type="Pfam" id="PF00534"/>
    </source>
</evidence>
<protein>
    <submittedName>
        <fullName evidence="2">Glycosyltransferase</fullName>
    </submittedName>
</protein>
<name>A0A6I6GHW8_9BACT</name>
<dbReference type="GO" id="GO:0016757">
    <property type="term" value="F:glycosyltransferase activity"/>
    <property type="evidence" value="ECO:0007669"/>
    <property type="project" value="InterPro"/>
</dbReference>
<dbReference type="PANTHER" id="PTHR45947">
    <property type="entry name" value="SULFOQUINOVOSYL TRANSFERASE SQD2"/>
    <property type="match status" value="1"/>
</dbReference>
<dbReference type="Proteomes" id="UP000426027">
    <property type="component" value="Chromosome"/>
</dbReference>
<organism evidence="2 3">
    <name type="scientific">Phnomibacter ginsenosidimutans</name>
    <dbReference type="NCBI Taxonomy" id="2676868"/>
    <lineage>
        <taxon>Bacteria</taxon>
        <taxon>Pseudomonadati</taxon>
        <taxon>Bacteroidota</taxon>
        <taxon>Chitinophagia</taxon>
        <taxon>Chitinophagales</taxon>
        <taxon>Chitinophagaceae</taxon>
        <taxon>Phnomibacter</taxon>
    </lineage>
</organism>
<dbReference type="PANTHER" id="PTHR45947:SF3">
    <property type="entry name" value="SULFOQUINOVOSYL TRANSFERASE SQD2"/>
    <property type="match status" value="1"/>
</dbReference>
<dbReference type="InterPro" id="IPR050194">
    <property type="entry name" value="Glycosyltransferase_grp1"/>
</dbReference>
<dbReference type="InterPro" id="IPR001296">
    <property type="entry name" value="Glyco_trans_1"/>
</dbReference>
<dbReference type="CDD" id="cd03801">
    <property type="entry name" value="GT4_PimA-like"/>
    <property type="match status" value="1"/>
</dbReference>
<evidence type="ECO:0000313" key="3">
    <source>
        <dbReference type="Proteomes" id="UP000426027"/>
    </source>
</evidence>
<keyword evidence="3" id="KW-1185">Reference proteome</keyword>
<proteinExistence type="predicted"/>
<dbReference type="AlphaFoldDB" id="A0A6I6GHW8"/>
<accession>A0A6I6GHW8</accession>
<dbReference type="KEGG" id="fls:GLV81_12200"/>
<feature type="domain" description="Glycosyl transferase family 1" evidence="1">
    <location>
        <begin position="169"/>
        <end position="324"/>
    </location>
</feature>
<gene>
    <name evidence="2" type="ORF">GLV81_12200</name>
</gene>